<dbReference type="Pfam" id="PF01915">
    <property type="entry name" value="Glyco_hydro_3_C"/>
    <property type="match status" value="1"/>
</dbReference>
<dbReference type="InterPro" id="IPR036881">
    <property type="entry name" value="Glyco_hydro_3_C_sf"/>
</dbReference>
<evidence type="ECO:0000313" key="5">
    <source>
        <dbReference type="EMBL" id="ETN98670.1"/>
    </source>
</evidence>
<dbReference type="GO" id="GO:0046556">
    <property type="term" value="F:alpha-L-arabinofuranosidase activity"/>
    <property type="evidence" value="ECO:0007669"/>
    <property type="project" value="TreeGrafter"/>
</dbReference>
<reference evidence="5 6" key="1">
    <citation type="journal article" date="2013" name="Curr. Biol.">
        <title>The Genome of the Foraminiferan Reticulomyxa filosa.</title>
        <authorList>
            <person name="Glockner G."/>
            <person name="Hulsmann N."/>
            <person name="Schleicher M."/>
            <person name="Noegel A.A."/>
            <person name="Eichinger L."/>
            <person name="Gallinger C."/>
            <person name="Pawlowski J."/>
            <person name="Sierra R."/>
            <person name="Euteneuer U."/>
            <person name="Pillet L."/>
            <person name="Moustafa A."/>
            <person name="Platzer M."/>
            <person name="Groth M."/>
            <person name="Szafranski K."/>
            <person name="Schliwa M."/>
        </authorList>
    </citation>
    <scope>NUCLEOTIDE SEQUENCE [LARGE SCALE GENOMIC DNA]</scope>
</reference>
<dbReference type="EMBL" id="ASPP01046091">
    <property type="protein sequence ID" value="ETN98670.1"/>
    <property type="molecule type" value="Genomic_DNA"/>
</dbReference>
<dbReference type="Proteomes" id="UP000023152">
    <property type="component" value="Unassembled WGS sequence"/>
</dbReference>
<name>X6LBB1_RETFI</name>
<feature type="domain" description="Glycoside hydrolase family 3 C-terminal" evidence="4">
    <location>
        <begin position="62"/>
        <end position="188"/>
    </location>
</feature>
<dbReference type="InterPro" id="IPR044993">
    <property type="entry name" value="BXL"/>
</dbReference>
<evidence type="ECO:0000259" key="4">
    <source>
        <dbReference type="Pfam" id="PF01915"/>
    </source>
</evidence>
<evidence type="ECO:0000256" key="2">
    <source>
        <dbReference type="ARBA" id="ARBA00022801"/>
    </source>
</evidence>
<keyword evidence="3" id="KW-0326">Glycosidase</keyword>
<feature type="non-terminal residue" evidence="5">
    <location>
        <position position="196"/>
    </location>
</feature>
<dbReference type="PANTHER" id="PTHR42721:SF3">
    <property type="entry name" value="BETA-D-XYLOSIDASE 5-RELATED"/>
    <property type="match status" value="1"/>
</dbReference>
<feature type="non-terminal residue" evidence="5">
    <location>
        <position position="1"/>
    </location>
</feature>
<dbReference type="AlphaFoldDB" id="X6LBB1"/>
<organism evidence="5 6">
    <name type="scientific">Reticulomyxa filosa</name>
    <dbReference type="NCBI Taxonomy" id="46433"/>
    <lineage>
        <taxon>Eukaryota</taxon>
        <taxon>Sar</taxon>
        <taxon>Rhizaria</taxon>
        <taxon>Retaria</taxon>
        <taxon>Foraminifera</taxon>
        <taxon>Monothalamids</taxon>
        <taxon>Reticulomyxidae</taxon>
        <taxon>Reticulomyxa</taxon>
    </lineage>
</organism>
<proteinExistence type="inferred from homology"/>
<sequence>VCFNDYKLCFFQDRSKDKIQFGNCCDTGLLDDQSSIKWNNYSLQELYTEHISLAYEMAVQSMVLLENVGNTLPFKRSEMNQTIWAIVGPCANNSVCYRGDYTAEPESIIPPYLAFVSEFNASNLLYAPGCVDTACSELNPEMVDALLNVVKQADVVIYVGGISTQQETEGIDRSKIELPSNQSVLYHKITLCYGAP</sequence>
<evidence type="ECO:0000256" key="1">
    <source>
        <dbReference type="ARBA" id="ARBA00005336"/>
    </source>
</evidence>
<dbReference type="OrthoDB" id="47059at2759"/>
<dbReference type="InterPro" id="IPR002772">
    <property type="entry name" value="Glyco_hydro_3_C"/>
</dbReference>
<keyword evidence="2 5" id="KW-0378">Hydrolase</keyword>
<dbReference type="GO" id="GO:0031222">
    <property type="term" value="P:arabinan catabolic process"/>
    <property type="evidence" value="ECO:0007669"/>
    <property type="project" value="TreeGrafter"/>
</dbReference>
<dbReference type="Gene3D" id="3.40.50.1700">
    <property type="entry name" value="Glycoside hydrolase family 3 C-terminal domain"/>
    <property type="match status" value="1"/>
</dbReference>
<gene>
    <name evidence="5" type="ORF">RFI_38822</name>
</gene>
<dbReference type="PANTHER" id="PTHR42721">
    <property type="entry name" value="SUGAR HYDROLASE-RELATED"/>
    <property type="match status" value="1"/>
</dbReference>
<evidence type="ECO:0000256" key="3">
    <source>
        <dbReference type="ARBA" id="ARBA00023295"/>
    </source>
</evidence>
<keyword evidence="6" id="KW-1185">Reference proteome</keyword>
<comment type="caution">
    <text evidence="5">The sequence shown here is derived from an EMBL/GenBank/DDBJ whole genome shotgun (WGS) entry which is preliminary data.</text>
</comment>
<accession>X6LBB1</accession>
<comment type="similarity">
    <text evidence="1">Belongs to the glycosyl hydrolase 3 family.</text>
</comment>
<evidence type="ECO:0000313" key="6">
    <source>
        <dbReference type="Proteomes" id="UP000023152"/>
    </source>
</evidence>
<dbReference type="GO" id="GO:0045493">
    <property type="term" value="P:xylan catabolic process"/>
    <property type="evidence" value="ECO:0007669"/>
    <property type="project" value="InterPro"/>
</dbReference>
<protein>
    <submittedName>
        <fullName evidence="5">Glycosyl hydrolase family 3 protein</fullName>
    </submittedName>
</protein>
<dbReference type="GO" id="GO:0009044">
    <property type="term" value="F:xylan 1,4-beta-xylosidase activity"/>
    <property type="evidence" value="ECO:0007669"/>
    <property type="project" value="InterPro"/>
</dbReference>
<dbReference type="SUPFAM" id="SSF52279">
    <property type="entry name" value="Beta-D-glucan exohydrolase, C-terminal domain"/>
    <property type="match status" value="1"/>
</dbReference>